<keyword evidence="1" id="KW-0472">Membrane</keyword>
<name>A0A559M3M2_9HELO</name>
<dbReference type="Proteomes" id="UP000315522">
    <property type="component" value="Unassembled WGS sequence"/>
</dbReference>
<protein>
    <submittedName>
        <fullName evidence="2">Uncharacterized protein</fullName>
    </submittedName>
</protein>
<organism evidence="2 3">
    <name type="scientific">Lachnellula willkommii</name>
    <dbReference type="NCBI Taxonomy" id="215461"/>
    <lineage>
        <taxon>Eukaryota</taxon>
        <taxon>Fungi</taxon>
        <taxon>Dikarya</taxon>
        <taxon>Ascomycota</taxon>
        <taxon>Pezizomycotina</taxon>
        <taxon>Leotiomycetes</taxon>
        <taxon>Helotiales</taxon>
        <taxon>Lachnaceae</taxon>
        <taxon>Lachnellula</taxon>
    </lineage>
</organism>
<evidence type="ECO:0000313" key="2">
    <source>
        <dbReference type="EMBL" id="TVY87555.1"/>
    </source>
</evidence>
<keyword evidence="1" id="KW-1133">Transmembrane helix</keyword>
<dbReference type="AlphaFoldDB" id="A0A559M3M2"/>
<gene>
    <name evidence="2" type="ORF">LAWI1_G005540</name>
</gene>
<accession>A0A559M3M2</accession>
<evidence type="ECO:0000313" key="3">
    <source>
        <dbReference type="Proteomes" id="UP000315522"/>
    </source>
</evidence>
<keyword evidence="3" id="KW-1185">Reference proteome</keyword>
<comment type="caution">
    <text evidence="2">The sequence shown here is derived from an EMBL/GenBank/DDBJ whole genome shotgun (WGS) entry which is preliminary data.</text>
</comment>
<keyword evidence="1" id="KW-0812">Transmembrane</keyword>
<reference evidence="2 3" key="1">
    <citation type="submission" date="2018-05" db="EMBL/GenBank/DDBJ databases">
        <title>Genome sequencing and assembly of the regulated plant pathogen Lachnellula willkommii and related sister species for the development of diagnostic species identification markers.</title>
        <authorList>
            <person name="Giroux E."/>
            <person name="Bilodeau G."/>
        </authorList>
    </citation>
    <scope>NUCLEOTIDE SEQUENCE [LARGE SCALE GENOMIC DNA]</scope>
    <source>
        <strain evidence="2 3">CBS 172.35</strain>
    </source>
</reference>
<feature type="transmembrane region" description="Helical" evidence="1">
    <location>
        <begin position="6"/>
        <end position="25"/>
    </location>
</feature>
<proteinExistence type="predicted"/>
<dbReference type="EMBL" id="QGML01002345">
    <property type="protein sequence ID" value="TVY87555.1"/>
    <property type="molecule type" value="Genomic_DNA"/>
</dbReference>
<evidence type="ECO:0000256" key="1">
    <source>
        <dbReference type="SAM" id="Phobius"/>
    </source>
</evidence>
<sequence length="78" mass="8786">MGSQWAGLLLAIFGTLLTFIPFVMFKYGHVLRNRSKLAKSQLGGDVQKEKTGLYTDGIKGMGNESWARDEFEGLKYLR</sequence>